<keyword evidence="2" id="KW-1185">Reference proteome</keyword>
<evidence type="ECO:0000313" key="2">
    <source>
        <dbReference type="Proteomes" id="UP000190951"/>
    </source>
</evidence>
<organism evidence="1 2">
    <name type="scientific">Clostridium felsineum</name>
    <dbReference type="NCBI Taxonomy" id="36839"/>
    <lineage>
        <taxon>Bacteria</taxon>
        <taxon>Bacillati</taxon>
        <taxon>Bacillota</taxon>
        <taxon>Clostridia</taxon>
        <taxon>Eubacteriales</taxon>
        <taxon>Clostridiaceae</taxon>
        <taxon>Clostridium</taxon>
    </lineage>
</organism>
<dbReference type="EMBL" id="CP096983">
    <property type="protein sequence ID" value="URZ11505.1"/>
    <property type="molecule type" value="Genomic_DNA"/>
</dbReference>
<protein>
    <submittedName>
        <fullName evidence="1">Uncharacterized protein</fullName>
    </submittedName>
</protein>
<dbReference type="RefSeq" id="WP_077832811.1">
    <property type="nucleotide sequence ID" value="NZ_CP096983.1"/>
</dbReference>
<dbReference type="KEGG" id="crw:CROST_022220"/>
<proteinExistence type="predicted"/>
<dbReference type="Proteomes" id="UP000190951">
    <property type="component" value="Chromosome"/>
</dbReference>
<dbReference type="STRING" id="84029.CROST_35720"/>
<sequence>MQIKKKYRCEKGRKCTVNISVESKKNTLQKIFKQFIGECNEIYDNIEYINIMDLNNKELLEKNKIEYVTKITNKFVEEINYIPIGLIDFTSISNNSSELKLYINNSDLYKAEQILENIEEAITIKHESVKMKNRCYGMSNKIIQLD</sequence>
<dbReference type="AlphaFoldDB" id="A0A1S8MDT4"/>
<gene>
    <name evidence="1" type="ORF">CROST_022220</name>
</gene>
<reference evidence="1 2" key="1">
    <citation type="submission" date="2022-04" db="EMBL/GenBank/DDBJ databases">
        <title>Genome sequence of C. roseum typestrain.</title>
        <authorList>
            <person name="Poehlein A."/>
            <person name="Schoch T."/>
            <person name="Duerre P."/>
            <person name="Daniel R."/>
        </authorList>
    </citation>
    <scope>NUCLEOTIDE SEQUENCE [LARGE SCALE GENOMIC DNA]</scope>
    <source>
        <strain evidence="1 2">DSM 7320</strain>
    </source>
</reference>
<name>A0A1S8MDT4_9CLOT</name>
<evidence type="ECO:0000313" key="1">
    <source>
        <dbReference type="EMBL" id="URZ11505.1"/>
    </source>
</evidence>
<accession>A0A1S8MDT4</accession>